<name>A0A813ZWY7_9BILA</name>
<gene>
    <name evidence="1" type="ORF">OXX778_LOCUS11537</name>
</gene>
<dbReference type="EMBL" id="CAJNOC010001964">
    <property type="protein sequence ID" value="CAF0903786.1"/>
    <property type="molecule type" value="Genomic_DNA"/>
</dbReference>
<accession>A0A813ZWY7</accession>
<keyword evidence="2" id="KW-1185">Reference proteome</keyword>
<proteinExistence type="predicted"/>
<reference evidence="1" key="1">
    <citation type="submission" date="2021-02" db="EMBL/GenBank/DDBJ databases">
        <authorList>
            <person name="Nowell W R."/>
        </authorList>
    </citation>
    <scope>NUCLEOTIDE SEQUENCE</scope>
    <source>
        <strain evidence="1">Ploen Becks lab</strain>
    </source>
</reference>
<dbReference type="AlphaFoldDB" id="A0A813ZWY7"/>
<sequence length="73" mass="8391">MLVGRRSIETGETFQNIQENLTNGYDIIKSFFNVSYSLTLTCGSNEEHQFVKEFPNRYGLKLAINDCFYLTNG</sequence>
<organism evidence="1 2">
    <name type="scientific">Brachionus calyciflorus</name>
    <dbReference type="NCBI Taxonomy" id="104777"/>
    <lineage>
        <taxon>Eukaryota</taxon>
        <taxon>Metazoa</taxon>
        <taxon>Spiralia</taxon>
        <taxon>Gnathifera</taxon>
        <taxon>Rotifera</taxon>
        <taxon>Eurotatoria</taxon>
        <taxon>Monogononta</taxon>
        <taxon>Pseudotrocha</taxon>
        <taxon>Ploima</taxon>
        <taxon>Brachionidae</taxon>
        <taxon>Brachionus</taxon>
    </lineage>
</organism>
<dbReference type="Proteomes" id="UP000663879">
    <property type="component" value="Unassembled WGS sequence"/>
</dbReference>
<evidence type="ECO:0000313" key="1">
    <source>
        <dbReference type="EMBL" id="CAF0903786.1"/>
    </source>
</evidence>
<comment type="caution">
    <text evidence="1">The sequence shown here is derived from an EMBL/GenBank/DDBJ whole genome shotgun (WGS) entry which is preliminary data.</text>
</comment>
<evidence type="ECO:0000313" key="2">
    <source>
        <dbReference type="Proteomes" id="UP000663879"/>
    </source>
</evidence>
<protein>
    <submittedName>
        <fullName evidence="1">Uncharacterized protein</fullName>
    </submittedName>
</protein>